<sequence>MITITEGVKLLFRVVFVSELVAGAGQSMRSVAEILGVCQRNNQRDEITSALIFYDGEAAQMIEGKRVDVDRLLARVARDPRHRNLRVLQDRPVLKRQTANPVRLSALSPDQAQTLLQGRRLSHLSADGLQRLLMCDHLTLAA</sequence>
<dbReference type="Pfam" id="PF04940">
    <property type="entry name" value="BLUF"/>
    <property type="match status" value="1"/>
</dbReference>
<evidence type="ECO:0000313" key="3">
    <source>
        <dbReference type="Proteomes" id="UP000824334"/>
    </source>
</evidence>
<dbReference type="EMBL" id="CP080034">
    <property type="protein sequence ID" value="QYC09951.1"/>
    <property type="molecule type" value="Genomic_DNA"/>
</dbReference>
<protein>
    <submittedName>
        <fullName evidence="2">BLUF domain-containing protein</fullName>
    </submittedName>
</protein>
<dbReference type="Proteomes" id="UP000824334">
    <property type="component" value="Chromosome"/>
</dbReference>
<keyword evidence="3" id="KW-1185">Reference proteome</keyword>
<evidence type="ECO:0000313" key="2">
    <source>
        <dbReference type="EMBL" id="QYC09951.1"/>
    </source>
</evidence>
<reference evidence="2 3" key="1">
    <citation type="submission" date="2021-07" db="EMBL/GenBank/DDBJ databases">
        <title>Isolation and characterization of bacteria from a gold mining with a capacity of golden bioaccumulation.</title>
        <authorList>
            <person name="Yang X.J."/>
        </authorList>
    </citation>
    <scope>NUCLEOTIDE SEQUENCE [LARGE SCALE GENOMIC DNA]</scope>
    <source>
        <strain evidence="2 3">Au29</strain>
    </source>
</reference>
<feature type="domain" description="BLUF" evidence="1">
    <location>
        <begin position="11"/>
        <end position="105"/>
    </location>
</feature>
<dbReference type="InterPro" id="IPR007024">
    <property type="entry name" value="BLUF_domain"/>
</dbReference>
<organism evidence="2 3">
    <name type="scientific">Brevundimonas nasdae</name>
    <dbReference type="NCBI Taxonomy" id="172043"/>
    <lineage>
        <taxon>Bacteria</taxon>
        <taxon>Pseudomonadati</taxon>
        <taxon>Pseudomonadota</taxon>
        <taxon>Alphaproteobacteria</taxon>
        <taxon>Caulobacterales</taxon>
        <taxon>Caulobacteraceae</taxon>
        <taxon>Brevundimonas</taxon>
    </lineage>
</organism>
<accession>A0ABX8TFH8</accession>
<name>A0ABX8TFH8_9CAUL</name>
<dbReference type="PROSITE" id="PS50925">
    <property type="entry name" value="BLUF"/>
    <property type="match status" value="1"/>
</dbReference>
<dbReference type="SMART" id="SM01034">
    <property type="entry name" value="BLUF"/>
    <property type="match status" value="1"/>
</dbReference>
<evidence type="ECO:0000259" key="1">
    <source>
        <dbReference type="PROSITE" id="PS50925"/>
    </source>
</evidence>
<dbReference type="RefSeq" id="WP_219352821.1">
    <property type="nucleotide sequence ID" value="NZ_CP080034.1"/>
</dbReference>
<dbReference type="GeneID" id="94376687"/>
<proteinExistence type="predicted"/>
<gene>
    <name evidence="2" type="ORF">KWG56_15465</name>
</gene>